<evidence type="ECO:0000256" key="2">
    <source>
        <dbReference type="ARBA" id="ARBA00023015"/>
    </source>
</evidence>
<dbReference type="InterPro" id="IPR036388">
    <property type="entry name" value="WH-like_DNA-bd_sf"/>
</dbReference>
<dbReference type="CDD" id="cd08459">
    <property type="entry name" value="PBP2_DntR_NahR_LinR_like"/>
    <property type="match status" value="1"/>
</dbReference>
<evidence type="ECO:0000256" key="1">
    <source>
        <dbReference type="ARBA" id="ARBA00009437"/>
    </source>
</evidence>
<dbReference type="InterPro" id="IPR005119">
    <property type="entry name" value="LysR_subst-bd"/>
</dbReference>
<dbReference type="SUPFAM" id="SSF53850">
    <property type="entry name" value="Periplasmic binding protein-like II"/>
    <property type="match status" value="1"/>
</dbReference>
<sequence>MLDPTLESDSISVKSINFLPHIDMVNFHQVDLNLLRVFQAILEERSLTRAGQRLELSQPTISYSLGRLRSLFDDPLFVRTPDGMLPTPTAERLAVPLGSAIASIREALRESEQFDPATTTREFRLSMSDIGEHVFLPPICERLQRVAPHIRLSTEQIPVRDVEEKMRLGQIDLAIGNLPSLMPVTNHALLFRDQFVCMTRKRPGLPVRTLSRQKFLEFLHVTVTTSDSSHLAIDEVLRSQGLHRRIALRVPHFTVVPQILQRTNWMVTLHRGAAQMFNETGHFMIYPMPAEIPDIESTVHWHRNFDNDEGIRWFRELVIDTLHRD</sequence>
<dbReference type="AlphaFoldDB" id="A0A658R4N7"/>
<dbReference type="PANTHER" id="PTHR30118:SF15">
    <property type="entry name" value="TRANSCRIPTIONAL REGULATORY PROTEIN"/>
    <property type="match status" value="1"/>
</dbReference>
<comment type="caution">
    <text evidence="6">The sequence shown here is derived from an EMBL/GenBank/DDBJ whole genome shotgun (WGS) entry which is preliminary data.</text>
</comment>
<evidence type="ECO:0000259" key="5">
    <source>
        <dbReference type="PROSITE" id="PS50931"/>
    </source>
</evidence>
<dbReference type="GO" id="GO:0003700">
    <property type="term" value="F:DNA-binding transcription factor activity"/>
    <property type="evidence" value="ECO:0007669"/>
    <property type="project" value="InterPro"/>
</dbReference>
<dbReference type="Gene3D" id="1.10.10.10">
    <property type="entry name" value="Winged helix-like DNA-binding domain superfamily/Winged helix DNA-binding domain"/>
    <property type="match status" value="1"/>
</dbReference>
<dbReference type="Gene3D" id="3.40.190.10">
    <property type="entry name" value="Periplasmic binding protein-like II"/>
    <property type="match status" value="2"/>
</dbReference>
<evidence type="ECO:0000256" key="3">
    <source>
        <dbReference type="ARBA" id="ARBA00023125"/>
    </source>
</evidence>
<name>A0A658R4N7_9BURK</name>
<dbReference type="InterPro" id="IPR036390">
    <property type="entry name" value="WH_DNA-bd_sf"/>
</dbReference>
<protein>
    <submittedName>
        <fullName evidence="6">LysR family transcriptional regulator</fullName>
    </submittedName>
</protein>
<accession>A0A658R4N7</accession>
<dbReference type="SUPFAM" id="SSF46785">
    <property type="entry name" value="Winged helix' DNA-binding domain"/>
    <property type="match status" value="1"/>
</dbReference>
<evidence type="ECO:0000313" key="6">
    <source>
        <dbReference type="EMBL" id="SAL49087.1"/>
    </source>
</evidence>
<feature type="domain" description="HTH lysR-type" evidence="5">
    <location>
        <begin position="30"/>
        <end position="87"/>
    </location>
</feature>
<dbReference type="PRINTS" id="PR00039">
    <property type="entry name" value="HTHLYSR"/>
</dbReference>
<proteinExistence type="inferred from homology"/>
<dbReference type="Pfam" id="PF03466">
    <property type="entry name" value="LysR_substrate"/>
    <property type="match status" value="1"/>
</dbReference>
<keyword evidence="4" id="KW-0804">Transcription</keyword>
<dbReference type="InterPro" id="IPR000847">
    <property type="entry name" value="LysR_HTH_N"/>
</dbReference>
<dbReference type="InterPro" id="IPR050389">
    <property type="entry name" value="LysR-type_TF"/>
</dbReference>
<comment type="similarity">
    <text evidence="1">Belongs to the LysR transcriptional regulatory family.</text>
</comment>
<organism evidence="6 7">
    <name type="scientific">Caballeronia concitans</name>
    <dbReference type="NCBI Taxonomy" id="1777133"/>
    <lineage>
        <taxon>Bacteria</taxon>
        <taxon>Pseudomonadati</taxon>
        <taxon>Pseudomonadota</taxon>
        <taxon>Betaproteobacteria</taxon>
        <taxon>Burkholderiales</taxon>
        <taxon>Burkholderiaceae</taxon>
        <taxon>Caballeronia</taxon>
    </lineage>
</organism>
<keyword evidence="2" id="KW-0805">Transcription regulation</keyword>
<keyword evidence="7" id="KW-1185">Reference proteome</keyword>
<dbReference type="PANTHER" id="PTHR30118">
    <property type="entry name" value="HTH-TYPE TRANSCRIPTIONAL REGULATOR LEUO-RELATED"/>
    <property type="match status" value="1"/>
</dbReference>
<reference evidence="6 7" key="1">
    <citation type="submission" date="2016-01" db="EMBL/GenBank/DDBJ databases">
        <authorList>
            <person name="Peeters C."/>
        </authorList>
    </citation>
    <scope>NUCLEOTIDE SEQUENCE [LARGE SCALE GENOMIC DNA]</scope>
    <source>
        <strain evidence="6">LMG 29315</strain>
    </source>
</reference>
<dbReference type="GO" id="GO:0003677">
    <property type="term" value="F:DNA binding"/>
    <property type="evidence" value="ECO:0007669"/>
    <property type="project" value="UniProtKB-KW"/>
</dbReference>
<evidence type="ECO:0000313" key="7">
    <source>
        <dbReference type="Proteomes" id="UP000198263"/>
    </source>
</evidence>
<dbReference type="Pfam" id="PF00126">
    <property type="entry name" value="HTH_1"/>
    <property type="match status" value="1"/>
</dbReference>
<evidence type="ECO:0000256" key="4">
    <source>
        <dbReference type="ARBA" id="ARBA00023163"/>
    </source>
</evidence>
<dbReference type="PROSITE" id="PS50931">
    <property type="entry name" value="HTH_LYSR"/>
    <property type="match status" value="1"/>
</dbReference>
<dbReference type="EMBL" id="FCNV02000016">
    <property type="protein sequence ID" value="SAL49087.1"/>
    <property type="molecule type" value="Genomic_DNA"/>
</dbReference>
<dbReference type="Proteomes" id="UP000198263">
    <property type="component" value="Unassembled WGS sequence"/>
</dbReference>
<gene>
    <name evidence="6" type="ORF">AWB72_05126</name>
</gene>
<keyword evidence="3" id="KW-0238">DNA-binding</keyword>